<protein>
    <submittedName>
        <fullName evidence="2">Uncharacterized protein</fullName>
    </submittedName>
</protein>
<name>A0A174TTX9_9FIRM</name>
<dbReference type="AlphaFoldDB" id="A0A174TTX9"/>
<gene>
    <name evidence="2" type="ORF">ERS852498_03601</name>
</gene>
<keyword evidence="1" id="KW-0472">Membrane</keyword>
<dbReference type="Proteomes" id="UP000095709">
    <property type="component" value="Unassembled WGS sequence"/>
</dbReference>
<evidence type="ECO:0000256" key="1">
    <source>
        <dbReference type="SAM" id="Phobius"/>
    </source>
</evidence>
<dbReference type="RefSeq" id="WP_009274458.1">
    <property type="nucleotide sequence ID" value="NZ_CZAL01000055.1"/>
</dbReference>
<feature type="transmembrane region" description="Helical" evidence="1">
    <location>
        <begin position="26"/>
        <end position="44"/>
    </location>
</feature>
<accession>A0A174TTX9</accession>
<dbReference type="GeneID" id="69516189"/>
<evidence type="ECO:0000313" key="2">
    <source>
        <dbReference type="EMBL" id="CUQ10249.1"/>
    </source>
</evidence>
<reference evidence="2 3" key="1">
    <citation type="submission" date="2015-09" db="EMBL/GenBank/DDBJ databases">
        <authorList>
            <consortium name="Pathogen Informatics"/>
        </authorList>
    </citation>
    <scope>NUCLEOTIDE SEQUENCE [LARGE SCALE GENOMIC DNA]</scope>
    <source>
        <strain evidence="2 3">2789STDY5834885</strain>
    </source>
</reference>
<keyword evidence="1" id="KW-1133">Transmembrane helix</keyword>
<evidence type="ECO:0000313" key="3">
    <source>
        <dbReference type="Proteomes" id="UP000095709"/>
    </source>
</evidence>
<proteinExistence type="predicted"/>
<dbReference type="EMBL" id="CZAL01000055">
    <property type="protein sequence ID" value="CUQ10249.1"/>
    <property type="molecule type" value="Genomic_DNA"/>
</dbReference>
<keyword evidence="1" id="KW-0812">Transmembrane</keyword>
<sequence length="47" mass="4903">MKKIGLGIAILLFAIIISLCSSGMGLLVIGIGIVGLIFSIIGFIERK</sequence>
<organism evidence="2 3">
    <name type="scientific">Fusicatenibacter saccharivorans</name>
    <dbReference type="NCBI Taxonomy" id="1150298"/>
    <lineage>
        <taxon>Bacteria</taxon>
        <taxon>Bacillati</taxon>
        <taxon>Bacillota</taxon>
        <taxon>Clostridia</taxon>
        <taxon>Lachnospirales</taxon>
        <taxon>Lachnospiraceae</taxon>
        <taxon>Fusicatenibacter</taxon>
    </lineage>
</organism>